<protein>
    <submittedName>
        <fullName evidence="1">Chloramphenicol acetyltransferase</fullName>
    </submittedName>
</protein>
<dbReference type="InterPro" id="IPR023213">
    <property type="entry name" value="CAT-like_dom_sf"/>
</dbReference>
<accession>A0A810PWN3</accession>
<organism evidence="1 2">
    <name type="scientific">Vescimonas fastidiosa</name>
    <dbReference type="NCBI Taxonomy" id="2714353"/>
    <lineage>
        <taxon>Bacteria</taxon>
        <taxon>Bacillati</taxon>
        <taxon>Bacillota</taxon>
        <taxon>Clostridia</taxon>
        <taxon>Eubacteriales</taxon>
        <taxon>Oscillospiraceae</taxon>
        <taxon>Vescimonas</taxon>
    </lineage>
</organism>
<dbReference type="SUPFAM" id="SSF52777">
    <property type="entry name" value="CoA-dependent acyltransferases"/>
    <property type="match status" value="1"/>
</dbReference>
<evidence type="ECO:0000313" key="2">
    <source>
        <dbReference type="Proteomes" id="UP000681343"/>
    </source>
</evidence>
<dbReference type="RefSeq" id="WP_212819355.1">
    <property type="nucleotide sequence ID" value="NZ_AP023415.1"/>
</dbReference>
<dbReference type="PANTHER" id="PTHR38474:SF1">
    <property type="entry name" value="SLR0299 PROTEIN"/>
    <property type="match status" value="1"/>
</dbReference>
<dbReference type="SMART" id="SM01059">
    <property type="entry name" value="CAT"/>
    <property type="match status" value="1"/>
</dbReference>
<reference evidence="1" key="1">
    <citation type="submission" date="2020-09" db="EMBL/GenBank/DDBJ databases">
        <title>New species isolated from human feces.</title>
        <authorList>
            <person name="Kitahara M."/>
            <person name="Shigeno Y."/>
            <person name="Shime M."/>
            <person name="Matsumoto Y."/>
            <person name="Nakamura S."/>
            <person name="Motooka D."/>
            <person name="Fukuoka S."/>
            <person name="Nishikawa H."/>
            <person name="Benno Y."/>
        </authorList>
    </citation>
    <scope>NUCLEOTIDE SEQUENCE</scope>
    <source>
        <strain evidence="1">MM35</strain>
    </source>
</reference>
<dbReference type="PANTHER" id="PTHR38474">
    <property type="entry name" value="SLR0299 PROTEIN"/>
    <property type="match status" value="1"/>
</dbReference>
<dbReference type="Gene3D" id="3.30.559.10">
    <property type="entry name" value="Chloramphenicol acetyltransferase-like domain"/>
    <property type="match status" value="1"/>
</dbReference>
<dbReference type="GO" id="GO:0008811">
    <property type="term" value="F:chloramphenicol O-acetyltransferase activity"/>
    <property type="evidence" value="ECO:0007669"/>
    <property type="project" value="InterPro"/>
</dbReference>
<dbReference type="EMBL" id="AP023415">
    <property type="protein sequence ID" value="BCK78507.1"/>
    <property type="molecule type" value="Genomic_DNA"/>
</dbReference>
<keyword evidence="2" id="KW-1185">Reference proteome</keyword>
<gene>
    <name evidence="1" type="primary">cat</name>
    <name evidence="1" type="ORF">MM35RIKEN_06990</name>
</gene>
<name>A0A810PWN3_9FIRM</name>
<dbReference type="AlphaFoldDB" id="A0A810PWN3"/>
<dbReference type="Proteomes" id="UP000681343">
    <property type="component" value="Chromosome"/>
</dbReference>
<sequence>MAYRIVNMEEDPRSGQFAYFRAMADPWAGITVEVDITEFHAALDGRPFFLSFLYALTRAANAVPELRRRLLDGQVVEFDRCCPSYTAMKDSGVYVYCLVDSGLLPYEDFLADGKRRQAEALKGEGLAESGDPLSNFFVSCVPWLAYTQLKHPVTGPEDTNPRFSWGKFTEMNGRVTMPVTIFVNHALADGLHIARFYENLDQELAEIVKQIKNS</sequence>
<dbReference type="Pfam" id="PF00302">
    <property type="entry name" value="CAT"/>
    <property type="match status" value="1"/>
</dbReference>
<dbReference type="KEGG" id="vfa:MM35RIKEN_06990"/>
<evidence type="ECO:0000313" key="1">
    <source>
        <dbReference type="EMBL" id="BCK78507.1"/>
    </source>
</evidence>
<proteinExistence type="predicted"/>
<dbReference type="InterPro" id="IPR001707">
    <property type="entry name" value="Cmp_AcTrfase"/>
</dbReference>